<dbReference type="Proteomes" id="UP001583172">
    <property type="component" value="Unassembled WGS sequence"/>
</dbReference>
<dbReference type="InterPro" id="IPR052917">
    <property type="entry name" value="Stress-Dev_Protein"/>
</dbReference>
<reference evidence="2 3" key="1">
    <citation type="journal article" date="2024" name="Commun. Biol.">
        <title>Comparative genomic analysis of thermophilic fungi reveals convergent evolutionary adaptations and gene losses.</title>
        <authorList>
            <person name="Steindorff A.S."/>
            <person name="Aguilar-Pontes M.V."/>
            <person name="Robinson A.J."/>
            <person name="Andreopoulos B."/>
            <person name="LaButti K."/>
            <person name="Kuo A."/>
            <person name="Mondo S."/>
            <person name="Riley R."/>
            <person name="Otillar R."/>
            <person name="Haridas S."/>
            <person name="Lipzen A."/>
            <person name="Grimwood J."/>
            <person name="Schmutz J."/>
            <person name="Clum A."/>
            <person name="Reid I.D."/>
            <person name="Moisan M.C."/>
            <person name="Butler G."/>
            <person name="Nguyen T.T.M."/>
            <person name="Dewar K."/>
            <person name="Conant G."/>
            <person name="Drula E."/>
            <person name="Henrissat B."/>
            <person name="Hansel C."/>
            <person name="Singer S."/>
            <person name="Hutchinson M.I."/>
            <person name="de Vries R.P."/>
            <person name="Natvig D.O."/>
            <person name="Powell A.J."/>
            <person name="Tsang A."/>
            <person name="Grigoriev I.V."/>
        </authorList>
    </citation>
    <scope>NUCLEOTIDE SEQUENCE [LARGE SCALE GENOMIC DNA]</scope>
    <source>
        <strain evidence="2 3">CBS 620.91</strain>
    </source>
</reference>
<evidence type="ECO:0000259" key="1">
    <source>
        <dbReference type="Pfam" id="PF16242"/>
    </source>
</evidence>
<gene>
    <name evidence="2" type="ORF">VTJ49DRAFT_3029</name>
</gene>
<evidence type="ECO:0000313" key="3">
    <source>
        <dbReference type="Proteomes" id="UP001583172"/>
    </source>
</evidence>
<protein>
    <recommendedName>
        <fullName evidence="1">General stress protein FMN-binding split barrel domain-containing protein</fullName>
    </recommendedName>
</protein>
<dbReference type="PANTHER" id="PTHR34818">
    <property type="entry name" value="PROTEIN BLI-3"/>
    <property type="match status" value="1"/>
</dbReference>
<dbReference type="SUPFAM" id="SSF50475">
    <property type="entry name" value="FMN-binding split barrel"/>
    <property type="match status" value="1"/>
</dbReference>
<evidence type="ECO:0000313" key="2">
    <source>
        <dbReference type="EMBL" id="KAL1838098.1"/>
    </source>
</evidence>
<sequence length="203" mass="22219">MAGTETATQPLDPYKESNLDKEATLEHKVEDLSHFMKHCKFAMMTTRDAKTGLLMSRCMALAAQETGGIDLLFHTNTTSGKTDDLASDSHINIAFLTSHGEWASVSGKASVVTDRELVKKHYSDHLKAWLGDLGDGVRDGSANDPRLGVIRVKMITAHYSFSRKGPIGQLAEVAQGVITGKVATPNKLREISEAEVDQWRLSH</sequence>
<dbReference type="Pfam" id="PF16242">
    <property type="entry name" value="Pyrid_ox_like"/>
    <property type="match status" value="1"/>
</dbReference>
<proteinExistence type="predicted"/>
<accession>A0ABR3VAE9</accession>
<dbReference type="InterPro" id="IPR038725">
    <property type="entry name" value="YdaG_split_barrel_FMN-bd"/>
</dbReference>
<feature type="domain" description="General stress protein FMN-binding split barrel" evidence="1">
    <location>
        <begin position="28"/>
        <end position="181"/>
    </location>
</feature>
<dbReference type="EMBL" id="JAZGSY010000238">
    <property type="protein sequence ID" value="KAL1838098.1"/>
    <property type="molecule type" value="Genomic_DNA"/>
</dbReference>
<organism evidence="2 3">
    <name type="scientific">Humicola insolens</name>
    <name type="common">Soft-rot fungus</name>
    <dbReference type="NCBI Taxonomy" id="85995"/>
    <lineage>
        <taxon>Eukaryota</taxon>
        <taxon>Fungi</taxon>
        <taxon>Dikarya</taxon>
        <taxon>Ascomycota</taxon>
        <taxon>Pezizomycotina</taxon>
        <taxon>Sordariomycetes</taxon>
        <taxon>Sordariomycetidae</taxon>
        <taxon>Sordariales</taxon>
        <taxon>Chaetomiaceae</taxon>
        <taxon>Mycothermus</taxon>
    </lineage>
</organism>
<dbReference type="Gene3D" id="2.30.110.10">
    <property type="entry name" value="Electron Transport, Fmn-binding Protein, Chain A"/>
    <property type="match status" value="1"/>
</dbReference>
<dbReference type="PANTHER" id="PTHR34818:SF1">
    <property type="entry name" value="PROTEIN BLI-3"/>
    <property type="match status" value="1"/>
</dbReference>
<keyword evidence="3" id="KW-1185">Reference proteome</keyword>
<comment type="caution">
    <text evidence="2">The sequence shown here is derived from an EMBL/GenBank/DDBJ whole genome shotgun (WGS) entry which is preliminary data.</text>
</comment>
<dbReference type="InterPro" id="IPR012349">
    <property type="entry name" value="Split_barrel_FMN-bd"/>
</dbReference>
<name>A0ABR3VAE9_HUMIN</name>